<evidence type="ECO:0000256" key="4">
    <source>
        <dbReference type="ARBA" id="ARBA00023136"/>
    </source>
</evidence>
<protein>
    <submittedName>
        <fullName evidence="8">RagB/SusD family nutrient uptake outer membrane protein</fullName>
    </submittedName>
</protein>
<organism evidence="8 10">
    <name type="scientific">Butyricimonas virosa</name>
    <dbReference type="NCBI Taxonomy" id="544645"/>
    <lineage>
        <taxon>Bacteria</taxon>
        <taxon>Pseudomonadati</taxon>
        <taxon>Bacteroidota</taxon>
        <taxon>Bacteroidia</taxon>
        <taxon>Bacteroidales</taxon>
        <taxon>Odoribacteraceae</taxon>
        <taxon>Butyricimonas</taxon>
    </lineage>
</organism>
<evidence type="ECO:0000256" key="3">
    <source>
        <dbReference type="ARBA" id="ARBA00022729"/>
    </source>
</evidence>
<name>A0A412X4V3_9BACT</name>
<keyword evidence="3" id="KW-0732">Signal</keyword>
<dbReference type="SUPFAM" id="SSF48452">
    <property type="entry name" value="TPR-like"/>
    <property type="match status" value="1"/>
</dbReference>
<dbReference type="InterPro" id="IPR033985">
    <property type="entry name" value="SusD-like_N"/>
</dbReference>
<evidence type="ECO:0000256" key="1">
    <source>
        <dbReference type="ARBA" id="ARBA00004442"/>
    </source>
</evidence>
<comment type="caution">
    <text evidence="8">The sequence shown here is derived from an EMBL/GenBank/DDBJ whole genome shotgun (WGS) entry which is preliminary data.</text>
</comment>
<dbReference type="InterPro" id="IPR012944">
    <property type="entry name" value="SusD_RagB_dom"/>
</dbReference>
<reference evidence="10 11" key="1">
    <citation type="submission" date="2018-08" db="EMBL/GenBank/DDBJ databases">
        <title>A genome reference for cultivated species of the human gut microbiota.</title>
        <authorList>
            <person name="Zou Y."/>
            <person name="Xue W."/>
            <person name="Luo G."/>
        </authorList>
    </citation>
    <scope>NUCLEOTIDE SEQUENCE [LARGE SCALE GENOMIC DNA]</scope>
    <source>
        <strain evidence="8 10">AF14-49</strain>
        <strain evidence="9 11">OF02-7</strain>
    </source>
</reference>
<feature type="domain" description="RagB/SusD" evidence="6">
    <location>
        <begin position="356"/>
        <end position="489"/>
    </location>
</feature>
<comment type="subcellular location">
    <subcellularLocation>
        <location evidence="1">Cell outer membrane</location>
    </subcellularLocation>
</comment>
<proteinExistence type="inferred from homology"/>
<evidence type="ECO:0000313" key="9">
    <source>
        <dbReference type="EMBL" id="RGY20406.1"/>
    </source>
</evidence>
<evidence type="ECO:0000259" key="6">
    <source>
        <dbReference type="Pfam" id="PF07980"/>
    </source>
</evidence>
<dbReference type="RefSeq" id="WP_117774677.1">
    <property type="nucleotide sequence ID" value="NZ_CAJKXH010000031.1"/>
</dbReference>
<dbReference type="Proteomes" id="UP000286063">
    <property type="component" value="Unassembled WGS sequence"/>
</dbReference>
<sequence>MKRGWIIMCILVFGIVGCKDFLNLVPKNKRVVANLEDVKTELLTYLAAITYSTGGLSPSYGGSVFRFPLYNDVATQLCLYEDDMNMSYYSDHSSIEEKAMNVYTECIDWKGVSLASVLWEKCYGAIGFLNVILDDLEKAGGYTQAEYETITGEVKTIRAYYIFKLLQFFAPYNSDKLGIPLNLDSENVIPGGRLSQREVYRIVIRELEDVLEYETIREKWNIFYYPGIVKAILAQVYMFKAGSAAAEESDWANAEKYSGELIAGYEPENREDILFNMFSGTVREYQVGGANYQLRMTYRISCGFGDIFSGIWAEGKAQRVSNELLDMYDEEDIRREAWFKTEEEEGRTIHYINKPGYTRSINEVTVLFRTAEMYLINAEAKCRQNRVAEAKDMLETFKRARIIGFENYSGEDVLGEILNERRKEFCYEAGTRWVDMKRLGIGTSRVGMSKEGEGTEVYKLKSDDYRYALPIPNGVELDYNNKIEQNPGWGNLN</sequence>
<keyword evidence="4" id="KW-0472">Membrane</keyword>
<dbReference type="EMBL" id="QSCR01000003">
    <property type="protein sequence ID" value="RGY20406.1"/>
    <property type="molecule type" value="Genomic_DNA"/>
</dbReference>
<evidence type="ECO:0000259" key="7">
    <source>
        <dbReference type="Pfam" id="PF14322"/>
    </source>
</evidence>
<feature type="domain" description="SusD-like N-terminal" evidence="7">
    <location>
        <begin position="79"/>
        <end position="208"/>
    </location>
</feature>
<evidence type="ECO:0000313" key="10">
    <source>
        <dbReference type="Proteomes" id="UP000283589"/>
    </source>
</evidence>
<evidence type="ECO:0000256" key="2">
    <source>
        <dbReference type="ARBA" id="ARBA00006275"/>
    </source>
</evidence>
<dbReference type="Gene3D" id="1.25.40.390">
    <property type="match status" value="1"/>
</dbReference>
<dbReference type="Proteomes" id="UP000283589">
    <property type="component" value="Unassembled WGS sequence"/>
</dbReference>
<evidence type="ECO:0000313" key="11">
    <source>
        <dbReference type="Proteomes" id="UP000286063"/>
    </source>
</evidence>
<dbReference type="Pfam" id="PF14322">
    <property type="entry name" value="SusD-like_3"/>
    <property type="match status" value="1"/>
</dbReference>
<dbReference type="Pfam" id="PF07980">
    <property type="entry name" value="SusD_RagB"/>
    <property type="match status" value="1"/>
</dbReference>
<dbReference type="OrthoDB" id="691231at2"/>
<dbReference type="AlphaFoldDB" id="A0A412X4V3"/>
<evidence type="ECO:0000313" key="8">
    <source>
        <dbReference type="EMBL" id="RGV35864.1"/>
    </source>
</evidence>
<dbReference type="InterPro" id="IPR011990">
    <property type="entry name" value="TPR-like_helical_dom_sf"/>
</dbReference>
<evidence type="ECO:0000256" key="5">
    <source>
        <dbReference type="ARBA" id="ARBA00023237"/>
    </source>
</evidence>
<gene>
    <name evidence="8" type="ORF">DWW18_03525</name>
    <name evidence="9" type="ORF">DXA50_03125</name>
</gene>
<dbReference type="PROSITE" id="PS51257">
    <property type="entry name" value="PROKAR_LIPOPROTEIN"/>
    <property type="match status" value="1"/>
</dbReference>
<dbReference type="EMBL" id="QRZA01000003">
    <property type="protein sequence ID" value="RGV35864.1"/>
    <property type="molecule type" value="Genomic_DNA"/>
</dbReference>
<accession>A0A412X4V3</accession>
<comment type="similarity">
    <text evidence="2">Belongs to the SusD family.</text>
</comment>
<keyword evidence="5" id="KW-0998">Cell outer membrane</keyword>
<dbReference type="GO" id="GO:0009279">
    <property type="term" value="C:cell outer membrane"/>
    <property type="evidence" value="ECO:0007669"/>
    <property type="project" value="UniProtKB-SubCell"/>
</dbReference>